<evidence type="ECO:0000256" key="5">
    <source>
        <dbReference type="SAM" id="Phobius"/>
    </source>
</evidence>
<evidence type="ECO:0000259" key="6">
    <source>
        <dbReference type="Pfam" id="PF04116"/>
    </source>
</evidence>
<dbReference type="GO" id="GO:0005506">
    <property type="term" value="F:iron ion binding"/>
    <property type="evidence" value="ECO:0007669"/>
    <property type="project" value="InterPro"/>
</dbReference>
<gene>
    <name evidence="7" type="ORF">H2LOC_011315</name>
</gene>
<comment type="subcellular location">
    <subcellularLocation>
        <location evidence="1">Membrane</location>
    </subcellularLocation>
</comment>
<dbReference type="PANTHER" id="PTHR11863">
    <property type="entry name" value="STEROL DESATURASE"/>
    <property type="match status" value="1"/>
</dbReference>
<feature type="domain" description="Fatty acid hydroxylase" evidence="6">
    <location>
        <begin position="131"/>
        <end position="279"/>
    </location>
</feature>
<keyword evidence="2 5" id="KW-0812">Transmembrane</keyword>
<keyword evidence="4 5" id="KW-0472">Membrane</keyword>
<accession>A0A6B8KDC2</accession>
<dbReference type="GO" id="GO:0016020">
    <property type="term" value="C:membrane"/>
    <property type="evidence" value="ECO:0007669"/>
    <property type="project" value="UniProtKB-SubCell"/>
</dbReference>
<dbReference type="GO" id="GO:0008610">
    <property type="term" value="P:lipid biosynthetic process"/>
    <property type="evidence" value="ECO:0007669"/>
    <property type="project" value="InterPro"/>
</dbReference>
<proteinExistence type="predicted"/>
<evidence type="ECO:0000256" key="1">
    <source>
        <dbReference type="ARBA" id="ARBA00004370"/>
    </source>
</evidence>
<feature type="transmembrane region" description="Helical" evidence="5">
    <location>
        <begin position="20"/>
        <end position="43"/>
    </location>
</feature>
<protein>
    <submittedName>
        <fullName evidence="7">Fatty acid hydroxylase</fullName>
    </submittedName>
</protein>
<dbReference type="OrthoDB" id="9770329at2"/>
<dbReference type="InterPro" id="IPR050307">
    <property type="entry name" value="Sterol_Desaturase_Related"/>
</dbReference>
<dbReference type="AlphaFoldDB" id="A0A6B8KDC2"/>
<feature type="transmembrane region" description="Helical" evidence="5">
    <location>
        <begin position="182"/>
        <end position="202"/>
    </location>
</feature>
<keyword evidence="3 5" id="KW-1133">Transmembrane helix</keyword>
<name>A0A6B8KDC2_9HYPH</name>
<dbReference type="KEGG" id="mhey:H2LOC_011315"/>
<dbReference type="GO" id="GO:0016491">
    <property type="term" value="F:oxidoreductase activity"/>
    <property type="evidence" value="ECO:0007669"/>
    <property type="project" value="InterPro"/>
</dbReference>
<evidence type="ECO:0000313" key="7">
    <source>
        <dbReference type="EMBL" id="QGM46236.1"/>
    </source>
</evidence>
<organism evidence="7 8">
    <name type="scientific">Methylocystis heyeri</name>
    <dbReference type="NCBI Taxonomy" id="391905"/>
    <lineage>
        <taxon>Bacteria</taxon>
        <taxon>Pseudomonadati</taxon>
        <taxon>Pseudomonadota</taxon>
        <taxon>Alphaproteobacteria</taxon>
        <taxon>Hyphomicrobiales</taxon>
        <taxon>Methylocystaceae</taxon>
        <taxon>Methylocystis</taxon>
    </lineage>
</organism>
<dbReference type="EMBL" id="CP046052">
    <property type="protein sequence ID" value="QGM46236.1"/>
    <property type="molecule type" value="Genomic_DNA"/>
</dbReference>
<feature type="transmembrane region" description="Helical" evidence="5">
    <location>
        <begin position="123"/>
        <end position="143"/>
    </location>
</feature>
<reference evidence="7 8" key="1">
    <citation type="submission" date="2019-11" db="EMBL/GenBank/DDBJ databases">
        <title>The genome sequence of Methylocystis heyeri.</title>
        <authorList>
            <person name="Oshkin I.Y."/>
            <person name="Miroshnikov K."/>
            <person name="Dedysh S.N."/>
        </authorList>
    </citation>
    <scope>NUCLEOTIDE SEQUENCE [LARGE SCALE GENOMIC DNA]</scope>
    <source>
        <strain evidence="7 8">H2</strain>
    </source>
</reference>
<evidence type="ECO:0000256" key="3">
    <source>
        <dbReference type="ARBA" id="ARBA00022989"/>
    </source>
</evidence>
<evidence type="ECO:0000313" key="8">
    <source>
        <dbReference type="Proteomes" id="UP000309061"/>
    </source>
</evidence>
<evidence type="ECO:0000256" key="4">
    <source>
        <dbReference type="ARBA" id="ARBA00023136"/>
    </source>
</evidence>
<keyword evidence="8" id="KW-1185">Reference proteome</keyword>
<dbReference type="Pfam" id="PF04116">
    <property type="entry name" value="FA_hydroxylase"/>
    <property type="match status" value="1"/>
</dbReference>
<sequence length="343" mass="38227">MELHGVTRYLLDPITSELFSPGSILSIYSLICTFVFAVCALAWRRKKRRGHAGLPAIFRAIARTPVAAHKSFHADVKILALCLFVLPPVMLTLMISAHAVSVAVRSSLQAIFGSVHFFGGHDALIVAVSTIILFLAYEIGYFVDHYLKHRVEFLWELHKVHHTAEVLTPLTNYRNHPLDNVIFGYMLSTFIGGASGVLAWLFDRETQIIAIDGKNVIFIVFLWTIGHLQHSQFWIPVRGAWGRVIMSPAHHQIHHSDDPRHFNRNMGSVLALWDWMFGTLEIPSAENPRLSYGVKEEGEDAHSWFGILATPVVGAASALWRALVSVKNSFSSAGNSVTDIVSD</sequence>
<dbReference type="InterPro" id="IPR006694">
    <property type="entry name" value="Fatty_acid_hydroxylase"/>
</dbReference>
<dbReference type="Proteomes" id="UP000309061">
    <property type="component" value="Chromosome"/>
</dbReference>
<feature type="transmembrane region" description="Helical" evidence="5">
    <location>
        <begin position="78"/>
        <end position="103"/>
    </location>
</feature>
<evidence type="ECO:0000256" key="2">
    <source>
        <dbReference type="ARBA" id="ARBA00022692"/>
    </source>
</evidence>